<keyword evidence="3 7" id="KW-0312">Gluconeogenesis</keyword>
<dbReference type="OrthoDB" id="140919at2"/>
<dbReference type="CDD" id="cd05016">
    <property type="entry name" value="SIS_PGI_2"/>
    <property type="match status" value="1"/>
</dbReference>
<dbReference type="PANTHER" id="PTHR11469">
    <property type="entry name" value="GLUCOSE-6-PHOSPHATE ISOMERASE"/>
    <property type="match status" value="1"/>
</dbReference>
<name>A0A388SAN0_9BURK</name>
<comment type="catalytic activity">
    <reaction evidence="6 7 8">
        <text>alpha-D-glucose 6-phosphate = beta-D-fructose 6-phosphate</text>
        <dbReference type="Rhea" id="RHEA:11816"/>
        <dbReference type="ChEBI" id="CHEBI:57634"/>
        <dbReference type="ChEBI" id="CHEBI:58225"/>
        <dbReference type="EC" id="5.3.1.9"/>
    </reaction>
</comment>
<dbReference type="HAMAP" id="MF_00473">
    <property type="entry name" value="G6P_isomerase"/>
    <property type="match status" value="1"/>
</dbReference>
<dbReference type="InterPro" id="IPR001672">
    <property type="entry name" value="G6P_Isomerase"/>
</dbReference>
<accession>A0A388SAN0</accession>
<evidence type="ECO:0000256" key="6">
    <source>
        <dbReference type="ARBA" id="ARBA00029321"/>
    </source>
</evidence>
<feature type="active site" description="Proton donor" evidence="7">
    <location>
        <position position="329"/>
    </location>
</feature>
<keyword evidence="7" id="KW-0963">Cytoplasm</keyword>
<dbReference type="PRINTS" id="PR00662">
    <property type="entry name" value="G6PISOMERASE"/>
</dbReference>
<dbReference type="InterPro" id="IPR046348">
    <property type="entry name" value="SIS_dom_sf"/>
</dbReference>
<dbReference type="GO" id="GO:0005829">
    <property type="term" value="C:cytosol"/>
    <property type="evidence" value="ECO:0007669"/>
    <property type="project" value="TreeGrafter"/>
</dbReference>
<evidence type="ECO:0000256" key="4">
    <source>
        <dbReference type="ARBA" id="ARBA00023152"/>
    </source>
</evidence>
<feature type="active site" evidence="7">
    <location>
        <position position="463"/>
    </location>
</feature>
<keyword evidence="4 7" id="KW-0324">Glycolysis</keyword>
<comment type="function">
    <text evidence="7">Catalyzes the reversible isomerization of glucose-6-phosphate to fructose-6-phosphate.</text>
</comment>
<comment type="pathway">
    <text evidence="7">Carbohydrate biosynthesis; gluconeogenesis.</text>
</comment>
<dbReference type="EMBL" id="BGZJ01000001">
    <property type="protein sequence ID" value="GBO92703.1"/>
    <property type="molecule type" value="Genomic_DNA"/>
</dbReference>
<dbReference type="PROSITE" id="PS00174">
    <property type="entry name" value="P_GLUCOSE_ISOMERASE_2"/>
    <property type="match status" value="1"/>
</dbReference>
<evidence type="ECO:0000256" key="3">
    <source>
        <dbReference type="ARBA" id="ARBA00022432"/>
    </source>
</evidence>
<keyword evidence="5 7" id="KW-0413">Isomerase</keyword>
<dbReference type="GO" id="GO:0048029">
    <property type="term" value="F:monosaccharide binding"/>
    <property type="evidence" value="ECO:0007669"/>
    <property type="project" value="TreeGrafter"/>
</dbReference>
<keyword evidence="10" id="KW-1185">Reference proteome</keyword>
<evidence type="ECO:0000256" key="2">
    <source>
        <dbReference type="ARBA" id="ARBA00006604"/>
    </source>
</evidence>
<organism evidence="9 10">
    <name type="scientific">Mesosutterella multiformis</name>
    <dbReference type="NCBI Taxonomy" id="2259133"/>
    <lineage>
        <taxon>Bacteria</taxon>
        <taxon>Pseudomonadati</taxon>
        <taxon>Pseudomonadota</taxon>
        <taxon>Betaproteobacteria</taxon>
        <taxon>Burkholderiales</taxon>
        <taxon>Sutterellaceae</taxon>
        <taxon>Mesosutterella</taxon>
    </lineage>
</organism>
<feature type="active site" evidence="7">
    <location>
        <position position="360"/>
    </location>
</feature>
<dbReference type="InterPro" id="IPR035476">
    <property type="entry name" value="SIS_PGI_1"/>
</dbReference>
<dbReference type="InterPro" id="IPR035482">
    <property type="entry name" value="SIS_PGI_2"/>
</dbReference>
<comment type="caution">
    <text evidence="9">The sequence shown here is derived from an EMBL/GenBank/DDBJ whole genome shotgun (WGS) entry which is preliminary data.</text>
</comment>
<dbReference type="GO" id="GO:0006094">
    <property type="term" value="P:gluconeogenesis"/>
    <property type="evidence" value="ECO:0007669"/>
    <property type="project" value="UniProtKB-UniRule"/>
</dbReference>
<dbReference type="PANTHER" id="PTHR11469:SF1">
    <property type="entry name" value="GLUCOSE-6-PHOSPHATE ISOMERASE"/>
    <property type="match status" value="1"/>
</dbReference>
<dbReference type="PROSITE" id="PS51463">
    <property type="entry name" value="P_GLUCOSE_ISOMERASE_3"/>
    <property type="match status" value="1"/>
</dbReference>
<gene>
    <name evidence="7 9" type="primary">pgi</name>
    <name evidence="9" type="ORF">MESMUL_00570</name>
</gene>
<dbReference type="SUPFAM" id="SSF53697">
    <property type="entry name" value="SIS domain"/>
    <property type="match status" value="1"/>
</dbReference>
<comment type="pathway">
    <text evidence="1 7 8">Carbohydrate degradation; glycolysis; D-glyceraldehyde 3-phosphate and glycerone phosphate from D-glucose: step 2/4.</text>
</comment>
<evidence type="ECO:0000313" key="9">
    <source>
        <dbReference type="EMBL" id="GBO92703.1"/>
    </source>
</evidence>
<dbReference type="PROSITE" id="PS00765">
    <property type="entry name" value="P_GLUCOSE_ISOMERASE_1"/>
    <property type="match status" value="1"/>
</dbReference>
<comment type="subcellular location">
    <subcellularLocation>
        <location evidence="7">Cytoplasm</location>
    </subcellularLocation>
</comment>
<dbReference type="CDD" id="cd05015">
    <property type="entry name" value="SIS_PGI_1"/>
    <property type="match status" value="1"/>
</dbReference>
<dbReference type="GO" id="GO:0097367">
    <property type="term" value="F:carbohydrate derivative binding"/>
    <property type="evidence" value="ECO:0007669"/>
    <property type="project" value="InterPro"/>
</dbReference>
<dbReference type="InterPro" id="IPR018189">
    <property type="entry name" value="Phosphoglucose_isomerase_CS"/>
</dbReference>
<protein>
    <recommendedName>
        <fullName evidence="7">Glucose-6-phosphate isomerase</fullName>
        <shortName evidence="7">GPI</shortName>
        <ecNumber evidence="7">5.3.1.9</ecNumber>
    </recommendedName>
    <alternativeName>
        <fullName evidence="7">Phosphoglucose isomerase</fullName>
        <shortName evidence="7">PGI</shortName>
    </alternativeName>
    <alternativeName>
        <fullName evidence="7">Phosphohexose isomerase</fullName>
        <shortName evidence="7">PHI</shortName>
    </alternativeName>
</protein>
<dbReference type="AlphaFoldDB" id="A0A388SAN0"/>
<evidence type="ECO:0000256" key="8">
    <source>
        <dbReference type="RuleBase" id="RU000612"/>
    </source>
</evidence>
<sequence length="477" mass="52788">MNSPRKFAQPLLPFLRDGDGVTAFEACGLRVDFSRQRLTQDDLARLVDFANGLGLMEAHHAMVQGEIVNKSENRAALHTSLRSQDPASPHFDEVKEARDRAYAFAESVRSGKWTGCRGDTITDVINIGIGGSEVGPRAVYHALMGLPQPIKVHFLSGVDGVQLDRILYGLDPFRTLVVVSSKSFHTRETLVNASVVDEWLAAAGITGSSRDRHVIAVSANPDAYKDLRIPVENLYPLWDWVGGRFSVWGSIGIPDMIALGTDVFNQFLSGAYEMDRYVYDAPVAENISALLALIAFWNATRLNITLQCVLPYDERLRIFVSWEQQLEMESLGKTTRADGTVIVGNTGQAVWGGHGDESQHSFYQWLREGTGRTSIDLISCEKPGHSHEELHRVMIANARAQAEALVTRDPSMPWFNGVTTISISDLTPKTLGALMAMYEHKITMLGTLFGLNPFDQPGVEFGKKLSREAENRLREDA</sequence>
<evidence type="ECO:0000313" key="10">
    <source>
        <dbReference type="Proteomes" id="UP000266091"/>
    </source>
</evidence>
<evidence type="ECO:0000256" key="7">
    <source>
        <dbReference type="HAMAP-Rule" id="MF_00473"/>
    </source>
</evidence>
<dbReference type="GO" id="GO:0006096">
    <property type="term" value="P:glycolytic process"/>
    <property type="evidence" value="ECO:0007669"/>
    <property type="project" value="UniProtKB-UniRule"/>
</dbReference>
<comment type="similarity">
    <text evidence="2 7 8">Belongs to the GPI family.</text>
</comment>
<dbReference type="UniPathway" id="UPA00109">
    <property type="reaction ID" value="UER00181"/>
</dbReference>
<dbReference type="GO" id="GO:0051156">
    <property type="term" value="P:glucose 6-phosphate metabolic process"/>
    <property type="evidence" value="ECO:0007669"/>
    <property type="project" value="TreeGrafter"/>
</dbReference>
<dbReference type="EC" id="5.3.1.9" evidence="7"/>
<evidence type="ECO:0000256" key="5">
    <source>
        <dbReference type="ARBA" id="ARBA00023235"/>
    </source>
</evidence>
<dbReference type="RefSeq" id="WP_116269244.1">
    <property type="nucleotide sequence ID" value="NZ_BGZJ01000001.1"/>
</dbReference>
<dbReference type="Proteomes" id="UP000266091">
    <property type="component" value="Unassembled WGS sequence"/>
</dbReference>
<evidence type="ECO:0000256" key="1">
    <source>
        <dbReference type="ARBA" id="ARBA00004926"/>
    </source>
</evidence>
<dbReference type="Pfam" id="PF00342">
    <property type="entry name" value="PGI"/>
    <property type="match status" value="2"/>
</dbReference>
<proteinExistence type="inferred from homology"/>
<dbReference type="UniPathway" id="UPA00138"/>
<dbReference type="Gene3D" id="3.40.50.10490">
    <property type="entry name" value="Glucose-6-phosphate isomerase like protein, domain 1"/>
    <property type="match status" value="3"/>
</dbReference>
<reference evidence="9 10" key="1">
    <citation type="journal article" date="2018" name="Int. J. Syst. Evol. Microbiol.">
        <title>Mesosutterella multiformis gen. nov., sp. nov., a member of the family Sutterellaceae and Sutterella megalosphaeroides sp. nov., isolated from human faeces.</title>
        <authorList>
            <person name="Sakamoto M."/>
            <person name="Ikeyama N."/>
            <person name="Kunihiro T."/>
            <person name="Iino T."/>
            <person name="Yuki M."/>
            <person name="Ohkuma M."/>
        </authorList>
    </citation>
    <scope>NUCLEOTIDE SEQUENCE [LARGE SCALE GENOMIC DNA]</scope>
    <source>
        <strain evidence="9 10">4NBBH2</strain>
    </source>
</reference>
<dbReference type="GO" id="GO:0004347">
    <property type="term" value="F:glucose-6-phosphate isomerase activity"/>
    <property type="evidence" value="ECO:0007669"/>
    <property type="project" value="UniProtKB-UniRule"/>
</dbReference>